<proteinExistence type="predicted"/>
<name>A0AAE1F4J6_PETCI</name>
<dbReference type="InterPro" id="IPR012337">
    <property type="entry name" value="RNaseH-like_sf"/>
</dbReference>
<keyword evidence="5" id="KW-0539">Nucleus</keyword>
<evidence type="ECO:0000256" key="3">
    <source>
        <dbReference type="ARBA" id="ARBA00022771"/>
    </source>
</evidence>
<dbReference type="Proteomes" id="UP001286313">
    <property type="component" value="Unassembled WGS sequence"/>
</dbReference>
<keyword evidence="7" id="KW-1185">Reference proteome</keyword>
<evidence type="ECO:0000256" key="1">
    <source>
        <dbReference type="ARBA" id="ARBA00004123"/>
    </source>
</evidence>
<dbReference type="GO" id="GO:0005634">
    <property type="term" value="C:nucleus"/>
    <property type="evidence" value="ECO:0007669"/>
    <property type="project" value="UniProtKB-SubCell"/>
</dbReference>
<dbReference type="InterPro" id="IPR052035">
    <property type="entry name" value="ZnF_BED_domain_contain"/>
</dbReference>
<evidence type="ECO:0000313" key="7">
    <source>
        <dbReference type="Proteomes" id="UP001286313"/>
    </source>
</evidence>
<comment type="caution">
    <text evidence="6">The sequence shown here is derived from an EMBL/GenBank/DDBJ whole genome shotgun (WGS) entry which is preliminary data.</text>
</comment>
<organism evidence="6 7">
    <name type="scientific">Petrolisthes cinctipes</name>
    <name type="common">Flat porcelain crab</name>
    <dbReference type="NCBI Taxonomy" id="88211"/>
    <lineage>
        <taxon>Eukaryota</taxon>
        <taxon>Metazoa</taxon>
        <taxon>Ecdysozoa</taxon>
        <taxon>Arthropoda</taxon>
        <taxon>Crustacea</taxon>
        <taxon>Multicrustacea</taxon>
        <taxon>Malacostraca</taxon>
        <taxon>Eumalacostraca</taxon>
        <taxon>Eucarida</taxon>
        <taxon>Decapoda</taxon>
        <taxon>Pleocyemata</taxon>
        <taxon>Anomura</taxon>
        <taxon>Galatheoidea</taxon>
        <taxon>Porcellanidae</taxon>
        <taxon>Petrolisthes</taxon>
    </lineage>
</organism>
<evidence type="ECO:0000256" key="4">
    <source>
        <dbReference type="ARBA" id="ARBA00022833"/>
    </source>
</evidence>
<dbReference type="SUPFAM" id="SSF53098">
    <property type="entry name" value="Ribonuclease H-like"/>
    <property type="match status" value="1"/>
</dbReference>
<reference evidence="6" key="1">
    <citation type="submission" date="2023-10" db="EMBL/GenBank/DDBJ databases">
        <title>Genome assemblies of two species of porcelain crab, Petrolisthes cinctipes and Petrolisthes manimaculis (Anomura: Porcellanidae).</title>
        <authorList>
            <person name="Angst P."/>
        </authorList>
    </citation>
    <scope>NUCLEOTIDE SEQUENCE</scope>
    <source>
        <strain evidence="6">PB745_01</strain>
        <tissue evidence="6">Gill</tissue>
    </source>
</reference>
<keyword evidence="2" id="KW-0479">Metal-binding</keyword>
<accession>A0AAE1F4J6</accession>
<evidence type="ECO:0000256" key="2">
    <source>
        <dbReference type="ARBA" id="ARBA00022723"/>
    </source>
</evidence>
<protein>
    <recommendedName>
        <fullName evidence="8">Zinc finger BED domain-containing protein 4</fullName>
    </recommendedName>
</protein>
<dbReference type="EMBL" id="JAWQEG010003329">
    <property type="protein sequence ID" value="KAK3866824.1"/>
    <property type="molecule type" value="Genomic_DNA"/>
</dbReference>
<dbReference type="GO" id="GO:0008270">
    <property type="term" value="F:zinc ion binding"/>
    <property type="evidence" value="ECO:0007669"/>
    <property type="project" value="UniProtKB-KW"/>
</dbReference>
<comment type="subcellular location">
    <subcellularLocation>
        <location evidence="1">Nucleus</location>
    </subcellularLocation>
</comment>
<dbReference type="PANTHER" id="PTHR46481:SF10">
    <property type="entry name" value="ZINC FINGER BED DOMAIN-CONTAINING PROTEIN 39"/>
    <property type="match status" value="1"/>
</dbReference>
<keyword evidence="4" id="KW-0862">Zinc</keyword>
<keyword evidence="3" id="KW-0863">Zinc-finger</keyword>
<dbReference type="SUPFAM" id="SSF140996">
    <property type="entry name" value="Hermes dimerisation domain"/>
    <property type="match status" value="1"/>
</dbReference>
<dbReference type="PANTHER" id="PTHR46481">
    <property type="entry name" value="ZINC FINGER BED DOMAIN-CONTAINING PROTEIN 4"/>
    <property type="match status" value="1"/>
</dbReference>
<gene>
    <name evidence="6" type="ORF">Pcinc_027668</name>
</gene>
<evidence type="ECO:0000313" key="6">
    <source>
        <dbReference type="EMBL" id="KAK3866824.1"/>
    </source>
</evidence>
<evidence type="ECO:0008006" key="8">
    <source>
        <dbReference type="Google" id="ProtNLM"/>
    </source>
</evidence>
<sequence length="279" mass="31372">MITLDLQPVSIVEDPGFKELVRELDHKYEIPSRRSLMRSKLPTLYQHTKELVKSALKDAVTPEKKIGEQLKDIVTEWGLEGKIQAVVSDSGANMLAGIRHAGFKQIPCLAHTLSLVVKDALNGTSGLNEIVKKCSSICSFFHHSSKSSDKLKEIQRQLGLPEHKLIQSVDTRWNTTFYMLERLVEQQTAITTVLCLLGKKNSLCLNETELQIIKNCLLSLKPFEEVTREISAEKYVSVSKVIPLTTLLIKLSSELSRKGNELSDHLLQQCLKTLNKIIL</sequence>
<evidence type="ECO:0000256" key="5">
    <source>
        <dbReference type="ARBA" id="ARBA00023242"/>
    </source>
</evidence>
<dbReference type="AlphaFoldDB" id="A0AAE1F4J6"/>